<dbReference type="EMBL" id="UINC01123602">
    <property type="protein sequence ID" value="SVD00180.1"/>
    <property type="molecule type" value="Genomic_DNA"/>
</dbReference>
<feature type="non-terminal residue" evidence="1">
    <location>
        <position position="50"/>
    </location>
</feature>
<protein>
    <submittedName>
        <fullName evidence="1">Uncharacterized protein</fullName>
    </submittedName>
</protein>
<accession>A0A382RRV2</accession>
<reference evidence="1" key="1">
    <citation type="submission" date="2018-05" db="EMBL/GenBank/DDBJ databases">
        <authorList>
            <person name="Lanie J.A."/>
            <person name="Ng W.-L."/>
            <person name="Kazmierczak K.M."/>
            <person name="Andrzejewski T.M."/>
            <person name="Davidsen T.M."/>
            <person name="Wayne K.J."/>
            <person name="Tettelin H."/>
            <person name="Glass J.I."/>
            <person name="Rusch D."/>
            <person name="Podicherti R."/>
            <person name="Tsui H.-C.T."/>
            <person name="Winkler M.E."/>
        </authorList>
    </citation>
    <scope>NUCLEOTIDE SEQUENCE</scope>
</reference>
<gene>
    <name evidence="1" type="ORF">METZ01_LOCUS353034</name>
</gene>
<sequence length="50" mass="5726">MDQIICINTNSFPAPERDAGIELFSDSIQGVLELHSEKDRFFFYLDCNEG</sequence>
<dbReference type="AlphaFoldDB" id="A0A382RRV2"/>
<organism evidence="1">
    <name type="scientific">marine metagenome</name>
    <dbReference type="NCBI Taxonomy" id="408172"/>
    <lineage>
        <taxon>unclassified sequences</taxon>
        <taxon>metagenomes</taxon>
        <taxon>ecological metagenomes</taxon>
    </lineage>
</organism>
<evidence type="ECO:0000313" key="1">
    <source>
        <dbReference type="EMBL" id="SVD00180.1"/>
    </source>
</evidence>
<name>A0A382RRV2_9ZZZZ</name>
<proteinExistence type="predicted"/>